<keyword evidence="4" id="KW-0547">Nucleotide-binding</keyword>
<evidence type="ECO:0000256" key="1">
    <source>
        <dbReference type="ARBA" id="ARBA00008894"/>
    </source>
</evidence>
<sequence>MASSSGLSRGFLSPTEIALTNTASHLLRLRRYLYHEKSSDSSEADKAVQSLEGKLWMLRRLIRSSNELPDERVTSLLSELREVLYEVEDLADELEYLELPRKAKETNMPEAARSLSRGRKRLQDDVMIEQIRQITNQLNRIDTHLFDAMLKMQEEDFNGGKQQPIIGNEENGYLFLALLDADCLGTAKDSSVALPHHGFTGSSHWSLVLASIYQDSALPLLL</sequence>
<evidence type="ECO:0000313" key="8">
    <source>
        <dbReference type="Proteomes" id="UP001085076"/>
    </source>
</evidence>
<dbReference type="GO" id="GO:0000166">
    <property type="term" value="F:nucleotide binding"/>
    <property type="evidence" value="ECO:0007669"/>
    <property type="project" value="UniProtKB-KW"/>
</dbReference>
<organism evidence="7 8">
    <name type="scientific">Dioscorea zingiberensis</name>
    <dbReference type="NCBI Taxonomy" id="325984"/>
    <lineage>
        <taxon>Eukaryota</taxon>
        <taxon>Viridiplantae</taxon>
        <taxon>Streptophyta</taxon>
        <taxon>Embryophyta</taxon>
        <taxon>Tracheophyta</taxon>
        <taxon>Spermatophyta</taxon>
        <taxon>Magnoliopsida</taxon>
        <taxon>Liliopsida</taxon>
        <taxon>Dioscoreales</taxon>
        <taxon>Dioscoreaceae</taxon>
        <taxon>Dioscorea</taxon>
    </lineage>
</organism>
<dbReference type="InterPro" id="IPR041118">
    <property type="entry name" value="Rx_N"/>
</dbReference>
<keyword evidence="8" id="KW-1185">Reference proteome</keyword>
<protein>
    <recommendedName>
        <fullName evidence="6">Disease resistance N-terminal domain-containing protein</fullName>
    </recommendedName>
</protein>
<keyword evidence="2" id="KW-0433">Leucine-rich repeat</keyword>
<name>A0A9D5DB48_9LILI</name>
<reference evidence="7" key="2">
    <citation type="journal article" date="2022" name="Hortic Res">
        <title>The genome of Dioscorea zingiberensis sheds light on the biosynthesis, origin and evolution of the medicinally important diosgenin saponins.</title>
        <authorList>
            <person name="Li Y."/>
            <person name="Tan C."/>
            <person name="Li Z."/>
            <person name="Guo J."/>
            <person name="Li S."/>
            <person name="Chen X."/>
            <person name="Wang C."/>
            <person name="Dai X."/>
            <person name="Yang H."/>
            <person name="Song W."/>
            <person name="Hou L."/>
            <person name="Xu J."/>
            <person name="Tong Z."/>
            <person name="Xu A."/>
            <person name="Yuan X."/>
            <person name="Wang W."/>
            <person name="Yang Q."/>
            <person name="Chen L."/>
            <person name="Sun Z."/>
            <person name="Wang K."/>
            <person name="Pan B."/>
            <person name="Chen J."/>
            <person name="Bao Y."/>
            <person name="Liu F."/>
            <person name="Qi X."/>
            <person name="Gang D.R."/>
            <person name="Wen J."/>
            <person name="Li J."/>
        </authorList>
    </citation>
    <scope>NUCLEOTIDE SEQUENCE</scope>
    <source>
        <strain evidence="7">Dzin_1.0</strain>
    </source>
</reference>
<keyword evidence="3" id="KW-0677">Repeat</keyword>
<comment type="similarity">
    <text evidence="1">Belongs to the disease resistance NB-LRR family.</text>
</comment>
<dbReference type="GO" id="GO:0006952">
    <property type="term" value="P:defense response"/>
    <property type="evidence" value="ECO:0007669"/>
    <property type="project" value="UniProtKB-KW"/>
</dbReference>
<evidence type="ECO:0000256" key="5">
    <source>
        <dbReference type="ARBA" id="ARBA00022821"/>
    </source>
</evidence>
<gene>
    <name evidence="7" type="ORF">J5N97_005964</name>
</gene>
<evidence type="ECO:0000256" key="3">
    <source>
        <dbReference type="ARBA" id="ARBA00022737"/>
    </source>
</evidence>
<dbReference type="Proteomes" id="UP001085076">
    <property type="component" value="Miscellaneous, Linkage group lg01"/>
</dbReference>
<dbReference type="EMBL" id="JAGGNH010000001">
    <property type="protein sequence ID" value="KAJ0987608.1"/>
    <property type="molecule type" value="Genomic_DNA"/>
</dbReference>
<comment type="caution">
    <text evidence="7">The sequence shown here is derived from an EMBL/GenBank/DDBJ whole genome shotgun (WGS) entry which is preliminary data.</text>
</comment>
<evidence type="ECO:0000256" key="4">
    <source>
        <dbReference type="ARBA" id="ARBA00022741"/>
    </source>
</evidence>
<evidence type="ECO:0000313" key="7">
    <source>
        <dbReference type="EMBL" id="KAJ0987608.1"/>
    </source>
</evidence>
<keyword evidence="5" id="KW-0611">Plant defense</keyword>
<feature type="domain" description="Disease resistance N-terminal" evidence="6">
    <location>
        <begin position="36"/>
        <end position="107"/>
    </location>
</feature>
<reference evidence="7" key="1">
    <citation type="submission" date="2021-03" db="EMBL/GenBank/DDBJ databases">
        <authorList>
            <person name="Li Z."/>
            <person name="Yang C."/>
        </authorList>
    </citation>
    <scope>NUCLEOTIDE SEQUENCE</scope>
    <source>
        <strain evidence="7">Dzin_1.0</strain>
        <tissue evidence="7">Leaf</tissue>
    </source>
</reference>
<dbReference type="Gene3D" id="1.20.5.4130">
    <property type="match status" value="1"/>
</dbReference>
<evidence type="ECO:0000256" key="2">
    <source>
        <dbReference type="ARBA" id="ARBA00022614"/>
    </source>
</evidence>
<proteinExistence type="inferred from homology"/>
<dbReference type="AlphaFoldDB" id="A0A9D5DB48"/>
<dbReference type="Pfam" id="PF18052">
    <property type="entry name" value="Rx_N"/>
    <property type="match status" value="1"/>
</dbReference>
<evidence type="ECO:0000259" key="6">
    <source>
        <dbReference type="Pfam" id="PF18052"/>
    </source>
</evidence>
<accession>A0A9D5DB48</accession>